<protein>
    <recommendedName>
        <fullName evidence="4">Secreted protein</fullName>
    </recommendedName>
</protein>
<reference evidence="2 3" key="1">
    <citation type="submission" date="2024-09" db="EMBL/GenBank/DDBJ databases">
        <authorList>
            <person name="Sun Q."/>
            <person name="Mori K."/>
        </authorList>
    </citation>
    <scope>NUCLEOTIDE SEQUENCE [LARGE SCALE GENOMIC DNA]</scope>
    <source>
        <strain evidence="2 3">TBRC 7907</strain>
    </source>
</reference>
<proteinExistence type="predicted"/>
<dbReference type="RefSeq" id="WP_377849768.1">
    <property type="nucleotide sequence ID" value="NZ_JBHLZU010000002.1"/>
</dbReference>
<evidence type="ECO:0000256" key="1">
    <source>
        <dbReference type="SAM" id="SignalP"/>
    </source>
</evidence>
<name>A0ABV5ZP71_9PSEU</name>
<dbReference type="Proteomes" id="UP001589693">
    <property type="component" value="Unassembled WGS sequence"/>
</dbReference>
<evidence type="ECO:0000313" key="2">
    <source>
        <dbReference type="EMBL" id="MFB9902693.1"/>
    </source>
</evidence>
<feature type="chain" id="PRO_5046909163" description="Secreted protein" evidence="1">
    <location>
        <begin position="24"/>
        <end position="126"/>
    </location>
</feature>
<keyword evidence="1" id="KW-0732">Signal</keyword>
<comment type="caution">
    <text evidence="2">The sequence shown here is derived from an EMBL/GenBank/DDBJ whole genome shotgun (WGS) entry which is preliminary data.</text>
</comment>
<organism evidence="2 3">
    <name type="scientific">Allokutzneria oryzae</name>
    <dbReference type="NCBI Taxonomy" id="1378989"/>
    <lineage>
        <taxon>Bacteria</taxon>
        <taxon>Bacillati</taxon>
        <taxon>Actinomycetota</taxon>
        <taxon>Actinomycetes</taxon>
        <taxon>Pseudonocardiales</taxon>
        <taxon>Pseudonocardiaceae</taxon>
        <taxon>Allokutzneria</taxon>
    </lineage>
</organism>
<dbReference type="EMBL" id="JBHLZU010000002">
    <property type="protein sequence ID" value="MFB9902693.1"/>
    <property type="molecule type" value="Genomic_DNA"/>
</dbReference>
<evidence type="ECO:0008006" key="4">
    <source>
        <dbReference type="Google" id="ProtNLM"/>
    </source>
</evidence>
<feature type="signal peptide" evidence="1">
    <location>
        <begin position="1"/>
        <end position="23"/>
    </location>
</feature>
<evidence type="ECO:0000313" key="3">
    <source>
        <dbReference type="Proteomes" id="UP001589693"/>
    </source>
</evidence>
<sequence length="126" mass="13027">MRKTVLAGIAVATMFASAGVASALPPLNLTPHHGASVTDGTWGYVRGPVDAIKADGNLVVTEPGCFYVKLIQGWAIGTRHSNKQCGPGTVKFHVETGSLSVSAQASICRDNDDDCGPSVVIGHPVE</sequence>
<gene>
    <name evidence="2" type="ORF">ACFFQA_01950</name>
</gene>
<accession>A0ABV5ZP71</accession>
<keyword evidence="3" id="KW-1185">Reference proteome</keyword>